<reference evidence="4" key="2">
    <citation type="submission" date="2020-02" db="EMBL/GenBank/DDBJ databases">
        <authorList>
            <person name="Gilchrist C.L.M."/>
            <person name="Chooi Y.-H."/>
        </authorList>
    </citation>
    <scope>NUCLEOTIDE SEQUENCE</scope>
    <source>
        <strain evidence="4">MST-FP2251</strain>
    </source>
</reference>
<organism evidence="4 5">
    <name type="scientific">Aspergillus nanangensis</name>
    <dbReference type="NCBI Taxonomy" id="2582783"/>
    <lineage>
        <taxon>Eukaryota</taxon>
        <taxon>Fungi</taxon>
        <taxon>Dikarya</taxon>
        <taxon>Ascomycota</taxon>
        <taxon>Pezizomycotina</taxon>
        <taxon>Eurotiomycetes</taxon>
        <taxon>Eurotiomycetidae</taxon>
        <taxon>Eurotiales</taxon>
        <taxon>Aspergillaceae</taxon>
        <taxon>Aspergillus</taxon>
        <taxon>Aspergillus subgen. Circumdati</taxon>
    </lineage>
</organism>
<dbReference type="InterPro" id="IPR051122">
    <property type="entry name" value="SDR_DHRS6-like"/>
</dbReference>
<sequence>MASKLANKNILLIGGTSGIGFAIAKQALQDGANITVTSSSESKVKKAFDSLCASCNDASMVRSYVADLSVKEELDATIENLLKYAAEPAPIDHIVFTAGNVPPMVPLADASFDNMDAFLTVQFFGAIAVGKHAPKYMTPGNGSSITLTSGTQSKKPTSWLPAATMGAVEGLMKGLVITLALVRVHAVSPGFVLTELVQRLPKEMVDGAVEKYTNKSLTGDIGYPEDTAEAYLYLMKDRFVTGSIMATNGGAWLV</sequence>
<reference evidence="4" key="1">
    <citation type="journal article" date="2019" name="Beilstein J. Org. Chem.">
        <title>Nanangenines: drimane sesquiterpenoids as the dominant metabolite cohort of a novel Australian fungus, Aspergillus nanangensis.</title>
        <authorList>
            <person name="Lacey H.J."/>
            <person name="Gilchrist C.L.M."/>
            <person name="Crombie A."/>
            <person name="Kalaitzis J.A."/>
            <person name="Vuong D."/>
            <person name="Rutledge P.J."/>
            <person name="Turner P."/>
            <person name="Pitt J.I."/>
            <person name="Lacey E."/>
            <person name="Chooi Y.H."/>
            <person name="Piggott A.M."/>
        </authorList>
    </citation>
    <scope>NUCLEOTIDE SEQUENCE</scope>
    <source>
        <strain evidence="4">MST-FP2251</strain>
    </source>
</reference>
<dbReference type="Proteomes" id="UP001194746">
    <property type="component" value="Unassembled WGS sequence"/>
</dbReference>
<comment type="caution">
    <text evidence="4">The sequence shown here is derived from an EMBL/GenBank/DDBJ whole genome shotgun (WGS) entry which is preliminary data.</text>
</comment>
<dbReference type="InterPro" id="IPR057571">
    <property type="entry name" value="SDR_PhqE-like"/>
</dbReference>
<dbReference type="GO" id="GO:0016491">
    <property type="term" value="F:oxidoreductase activity"/>
    <property type="evidence" value="ECO:0007669"/>
    <property type="project" value="UniProtKB-KW"/>
</dbReference>
<evidence type="ECO:0000256" key="1">
    <source>
        <dbReference type="ARBA" id="ARBA00006484"/>
    </source>
</evidence>
<dbReference type="SUPFAM" id="SSF51735">
    <property type="entry name" value="NAD(P)-binding Rossmann-fold domains"/>
    <property type="match status" value="1"/>
</dbReference>
<name>A0AAD4GP15_ASPNN</name>
<dbReference type="Pfam" id="PF23441">
    <property type="entry name" value="SDR"/>
    <property type="match status" value="1"/>
</dbReference>
<evidence type="ECO:0000256" key="3">
    <source>
        <dbReference type="ARBA" id="ARBA00023002"/>
    </source>
</evidence>
<keyword evidence="3" id="KW-0560">Oxidoreductase</keyword>
<evidence type="ECO:0000313" key="5">
    <source>
        <dbReference type="Proteomes" id="UP001194746"/>
    </source>
</evidence>
<evidence type="ECO:0000313" key="4">
    <source>
        <dbReference type="EMBL" id="KAF9884007.1"/>
    </source>
</evidence>
<dbReference type="InterPro" id="IPR036291">
    <property type="entry name" value="NAD(P)-bd_dom_sf"/>
</dbReference>
<comment type="similarity">
    <text evidence="1">Belongs to the short-chain dehydrogenases/reductases (SDR) family.</text>
</comment>
<dbReference type="PANTHER" id="PTHR43477">
    <property type="entry name" value="DIHYDROANTICAPSIN 7-DEHYDROGENASE"/>
    <property type="match status" value="1"/>
</dbReference>
<protein>
    <submittedName>
        <fullName evidence="4">Uncharacterized protein</fullName>
    </submittedName>
</protein>
<dbReference type="PANTHER" id="PTHR43477:SF1">
    <property type="entry name" value="DIHYDROANTICAPSIN 7-DEHYDROGENASE"/>
    <property type="match status" value="1"/>
</dbReference>
<proteinExistence type="inferred from homology"/>
<dbReference type="Gene3D" id="3.40.50.720">
    <property type="entry name" value="NAD(P)-binding Rossmann-like Domain"/>
    <property type="match status" value="1"/>
</dbReference>
<keyword evidence="2" id="KW-0521">NADP</keyword>
<accession>A0AAD4GP15</accession>
<evidence type="ECO:0000256" key="2">
    <source>
        <dbReference type="ARBA" id="ARBA00022857"/>
    </source>
</evidence>
<gene>
    <name evidence="4" type="ORF">FE257_002395</name>
</gene>
<dbReference type="CDD" id="cd05233">
    <property type="entry name" value="SDR_c"/>
    <property type="match status" value="1"/>
</dbReference>
<keyword evidence="5" id="KW-1185">Reference proteome</keyword>
<dbReference type="PRINTS" id="PR00081">
    <property type="entry name" value="GDHRDH"/>
</dbReference>
<dbReference type="EMBL" id="VCAU01000138">
    <property type="protein sequence ID" value="KAF9884007.1"/>
    <property type="molecule type" value="Genomic_DNA"/>
</dbReference>
<dbReference type="AlphaFoldDB" id="A0AAD4GP15"/>
<dbReference type="InterPro" id="IPR002347">
    <property type="entry name" value="SDR_fam"/>
</dbReference>